<gene>
    <name evidence="1" type="ORF">BDY19DRAFT_955306</name>
</gene>
<proteinExistence type="predicted"/>
<accession>A0ACB8TZH5</accession>
<organism evidence="1 2">
    <name type="scientific">Irpex rosettiformis</name>
    <dbReference type="NCBI Taxonomy" id="378272"/>
    <lineage>
        <taxon>Eukaryota</taxon>
        <taxon>Fungi</taxon>
        <taxon>Dikarya</taxon>
        <taxon>Basidiomycota</taxon>
        <taxon>Agaricomycotina</taxon>
        <taxon>Agaricomycetes</taxon>
        <taxon>Polyporales</taxon>
        <taxon>Irpicaceae</taxon>
        <taxon>Irpex</taxon>
    </lineage>
</organism>
<evidence type="ECO:0000313" key="1">
    <source>
        <dbReference type="EMBL" id="KAI0087356.1"/>
    </source>
</evidence>
<reference evidence="1" key="1">
    <citation type="journal article" date="2021" name="Environ. Microbiol.">
        <title>Gene family expansions and transcriptome signatures uncover fungal adaptations to wood decay.</title>
        <authorList>
            <person name="Hage H."/>
            <person name="Miyauchi S."/>
            <person name="Viragh M."/>
            <person name="Drula E."/>
            <person name="Min B."/>
            <person name="Chaduli D."/>
            <person name="Navarro D."/>
            <person name="Favel A."/>
            <person name="Norest M."/>
            <person name="Lesage-Meessen L."/>
            <person name="Balint B."/>
            <person name="Merenyi Z."/>
            <person name="de Eugenio L."/>
            <person name="Morin E."/>
            <person name="Martinez A.T."/>
            <person name="Baldrian P."/>
            <person name="Stursova M."/>
            <person name="Martinez M.J."/>
            <person name="Novotny C."/>
            <person name="Magnuson J.K."/>
            <person name="Spatafora J.W."/>
            <person name="Maurice S."/>
            <person name="Pangilinan J."/>
            <person name="Andreopoulos W."/>
            <person name="LaButti K."/>
            <person name="Hundley H."/>
            <person name="Na H."/>
            <person name="Kuo A."/>
            <person name="Barry K."/>
            <person name="Lipzen A."/>
            <person name="Henrissat B."/>
            <person name="Riley R."/>
            <person name="Ahrendt S."/>
            <person name="Nagy L.G."/>
            <person name="Grigoriev I.V."/>
            <person name="Martin F."/>
            <person name="Rosso M.N."/>
        </authorList>
    </citation>
    <scope>NUCLEOTIDE SEQUENCE</scope>
    <source>
        <strain evidence="1">CBS 384.51</strain>
    </source>
</reference>
<dbReference type="EMBL" id="MU274918">
    <property type="protein sequence ID" value="KAI0087356.1"/>
    <property type="molecule type" value="Genomic_DNA"/>
</dbReference>
<feature type="non-terminal residue" evidence="1">
    <location>
        <position position="178"/>
    </location>
</feature>
<protein>
    <submittedName>
        <fullName evidence="1">Uncharacterized protein</fullName>
    </submittedName>
</protein>
<evidence type="ECO:0000313" key="2">
    <source>
        <dbReference type="Proteomes" id="UP001055072"/>
    </source>
</evidence>
<name>A0ACB8TZH5_9APHY</name>
<keyword evidence="2" id="KW-1185">Reference proteome</keyword>
<comment type="caution">
    <text evidence="1">The sequence shown here is derived from an EMBL/GenBank/DDBJ whole genome shotgun (WGS) entry which is preliminary data.</text>
</comment>
<sequence length="178" mass="19837">MRSMGSKGQRCRHFLTCSYLATKQSLLALRHPTMSTTSRLGTTPLEHIVHRHPLPSLSLHLTSITGFEQQRKLDISMIAPWYTGPLPSVQRSIGTYNILVIAGVHQRYSVEGAVVETQNEQAGHRSFKDAAARVLKSSSSQASSFGLTPFVLPGWSSVRFIHRMRCCVPLSDFFLFPP</sequence>
<dbReference type="Proteomes" id="UP001055072">
    <property type="component" value="Unassembled WGS sequence"/>
</dbReference>